<evidence type="ECO:0000256" key="2">
    <source>
        <dbReference type="ARBA" id="ARBA00022723"/>
    </source>
</evidence>
<proteinExistence type="predicted"/>
<comment type="caution">
    <text evidence="6">The sequence shown here is derived from an EMBL/GenBank/DDBJ whole genome shotgun (WGS) entry which is preliminary data.</text>
</comment>
<dbReference type="PROSITE" id="PS51257">
    <property type="entry name" value="PROKAR_LIPOPROTEIN"/>
    <property type="match status" value="1"/>
</dbReference>
<dbReference type="InterPro" id="IPR009056">
    <property type="entry name" value="Cyt_c-like_dom"/>
</dbReference>
<keyword evidence="7" id="KW-1185">Reference proteome</keyword>
<evidence type="ECO:0000256" key="1">
    <source>
        <dbReference type="ARBA" id="ARBA00022617"/>
    </source>
</evidence>
<evidence type="ECO:0000259" key="5">
    <source>
        <dbReference type="PROSITE" id="PS51007"/>
    </source>
</evidence>
<dbReference type="Proteomes" id="UP001290455">
    <property type="component" value="Unassembled WGS sequence"/>
</dbReference>
<dbReference type="EMBL" id="JAXOFX010000003">
    <property type="protein sequence ID" value="MDZ5471220.1"/>
    <property type="molecule type" value="Genomic_DNA"/>
</dbReference>
<dbReference type="Pfam" id="PF13442">
    <property type="entry name" value="Cytochrome_CBB3"/>
    <property type="match status" value="1"/>
</dbReference>
<name>A0ABU5IVR5_9BACI</name>
<accession>A0ABU5IVR5</accession>
<feature type="domain" description="Cytochrome c" evidence="5">
    <location>
        <begin position="25"/>
        <end position="97"/>
    </location>
</feature>
<keyword evidence="1 4" id="KW-0349">Heme</keyword>
<evidence type="ECO:0000256" key="4">
    <source>
        <dbReference type="PROSITE-ProRule" id="PRU00433"/>
    </source>
</evidence>
<evidence type="ECO:0000313" key="6">
    <source>
        <dbReference type="EMBL" id="MDZ5471220.1"/>
    </source>
</evidence>
<reference evidence="6 7" key="1">
    <citation type="submission" date="2023-11" db="EMBL/GenBank/DDBJ databases">
        <title>Bacillus jintuensis, isolated from a mudflat on the Beibu Gulf coast.</title>
        <authorList>
            <person name="Li M."/>
        </authorList>
    </citation>
    <scope>NUCLEOTIDE SEQUENCE [LARGE SCALE GENOMIC DNA]</scope>
    <source>
        <strain evidence="6 7">31A1R</strain>
    </source>
</reference>
<keyword evidence="2 4" id="KW-0479">Metal-binding</keyword>
<dbReference type="SUPFAM" id="SSF46626">
    <property type="entry name" value="Cytochrome c"/>
    <property type="match status" value="1"/>
</dbReference>
<sequence>MGKIIMIPFLILLLTACSKKEPVDQVHLTEPELYKKSCITCHGKPSDTSINLSLSHAHKYTKEQLIDIMVNPPGGMPVIKLTDYDRERLADYIINETKP</sequence>
<evidence type="ECO:0000313" key="7">
    <source>
        <dbReference type="Proteomes" id="UP001290455"/>
    </source>
</evidence>
<evidence type="ECO:0000256" key="3">
    <source>
        <dbReference type="ARBA" id="ARBA00023004"/>
    </source>
</evidence>
<protein>
    <submittedName>
        <fullName evidence="6">Cytochrome c</fullName>
    </submittedName>
</protein>
<organism evidence="6 7">
    <name type="scientific">Robertmurraya mangrovi</name>
    <dbReference type="NCBI Taxonomy" id="3098077"/>
    <lineage>
        <taxon>Bacteria</taxon>
        <taxon>Bacillati</taxon>
        <taxon>Bacillota</taxon>
        <taxon>Bacilli</taxon>
        <taxon>Bacillales</taxon>
        <taxon>Bacillaceae</taxon>
        <taxon>Robertmurraya</taxon>
    </lineage>
</organism>
<dbReference type="Gene3D" id="1.10.760.10">
    <property type="entry name" value="Cytochrome c-like domain"/>
    <property type="match status" value="1"/>
</dbReference>
<dbReference type="InterPro" id="IPR036909">
    <property type="entry name" value="Cyt_c-like_dom_sf"/>
</dbReference>
<keyword evidence="3 4" id="KW-0408">Iron</keyword>
<dbReference type="PROSITE" id="PS51007">
    <property type="entry name" value="CYTC"/>
    <property type="match status" value="1"/>
</dbReference>
<dbReference type="RefSeq" id="WP_322445527.1">
    <property type="nucleotide sequence ID" value="NZ_JAXOFX010000003.1"/>
</dbReference>
<gene>
    <name evidence="6" type="ORF">SM124_05625</name>
</gene>